<evidence type="ECO:0000256" key="2">
    <source>
        <dbReference type="ARBA" id="ARBA00005189"/>
    </source>
</evidence>
<dbReference type="NCBIfam" id="TIGR02946">
    <property type="entry name" value="acyl_WS_DGAT"/>
    <property type="match status" value="1"/>
</dbReference>
<evidence type="ECO:0000256" key="11">
    <source>
        <dbReference type="RuleBase" id="RU361241"/>
    </source>
</evidence>
<evidence type="ECO:0000256" key="7">
    <source>
        <dbReference type="ARBA" id="ARBA00022798"/>
    </source>
</evidence>
<evidence type="ECO:0000259" key="13">
    <source>
        <dbReference type="Pfam" id="PF03007"/>
    </source>
</evidence>
<evidence type="ECO:0000256" key="9">
    <source>
        <dbReference type="ARBA" id="ARBA00023315"/>
    </source>
</evidence>
<comment type="pathway">
    <text evidence="2">Lipid metabolism.</text>
</comment>
<keyword evidence="5 11" id="KW-0444">Lipid biosynthesis</keyword>
<evidence type="ECO:0000256" key="10">
    <source>
        <dbReference type="ARBA" id="ARBA00048109"/>
    </source>
</evidence>
<dbReference type="InterPro" id="IPR014292">
    <property type="entry name" value="Acyl_transf_WS/DGAT"/>
</dbReference>
<dbReference type="RefSeq" id="WP_274189762.1">
    <property type="nucleotide sequence ID" value="NZ_BAABHN010000013.1"/>
</dbReference>
<keyword evidence="16" id="KW-1185">Reference proteome</keyword>
<evidence type="ECO:0000256" key="8">
    <source>
        <dbReference type="ARBA" id="ARBA00023098"/>
    </source>
</evidence>
<dbReference type="EMBL" id="JBHSIM010000013">
    <property type="protein sequence ID" value="MFC4832113.1"/>
    <property type="molecule type" value="Genomic_DNA"/>
</dbReference>
<evidence type="ECO:0000256" key="6">
    <source>
        <dbReference type="ARBA" id="ARBA00022679"/>
    </source>
</evidence>
<feature type="domain" description="O-acyltransferase WSD1-like N-terminal" evidence="13">
    <location>
        <begin position="46"/>
        <end position="298"/>
    </location>
</feature>
<dbReference type="Pfam" id="PF06974">
    <property type="entry name" value="WS_DGAT_C"/>
    <property type="match status" value="1"/>
</dbReference>
<comment type="pathway">
    <text evidence="1 11">Glycerolipid metabolism; triacylglycerol biosynthesis.</text>
</comment>
<accession>A0ABV9RD42</accession>
<dbReference type="InterPro" id="IPR045034">
    <property type="entry name" value="O-acyltransferase_WSD1-like"/>
</dbReference>
<evidence type="ECO:0000313" key="15">
    <source>
        <dbReference type="EMBL" id="MFC4832113.1"/>
    </source>
</evidence>
<comment type="similarity">
    <text evidence="3 11">Belongs to the long-chain O-acyltransferase family.</text>
</comment>
<keyword evidence="8 11" id="KW-0443">Lipid metabolism</keyword>
<dbReference type="Proteomes" id="UP001595909">
    <property type="component" value="Unassembled WGS sequence"/>
</dbReference>
<evidence type="ECO:0000256" key="12">
    <source>
        <dbReference type="SAM" id="MobiDB-lite"/>
    </source>
</evidence>
<evidence type="ECO:0000313" key="16">
    <source>
        <dbReference type="Proteomes" id="UP001595909"/>
    </source>
</evidence>
<comment type="caution">
    <text evidence="15">The sequence shown here is derived from an EMBL/GenBank/DDBJ whole genome shotgun (WGS) entry which is preliminary data.</text>
</comment>
<keyword evidence="6 11" id="KW-0808">Transferase</keyword>
<dbReference type="EC" id="2.3.1.20" evidence="4 11"/>
<dbReference type="Pfam" id="PF03007">
    <property type="entry name" value="WS_DGAT_cat"/>
    <property type="match status" value="1"/>
</dbReference>
<organism evidence="15 16">
    <name type="scientific">Actinomycetospora chibensis</name>
    <dbReference type="NCBI Taxonomy" id="663606"/>
    <lineage>
        <taxon>Bacteria</taxon>
        <taxon>Bacillati</taxon>
        <taxon>Actinomycetota</taxon>
        <taxon>Actinomycetes</taxon>
        <taxon>Pseudonocardiales</taxon>
        <taxon>Pseudonocardiaceae</taxon>
        <taxon>Actinomycetospora</taxon>
    </lineage>
</organism>
<protein>
    <recommendedName>
        <fullName evidence="4 11">Diacylglycerol O-acyltransferase</fullName>
        <ecNumber evidence="4 11">2.3.1.20</ecNumber>
    </recommendedName>
</protein>
<evidence type="ECO:0000256" key="5">
    <source>
        <dbReference type="ARBA" id="ARBA00022516"/>
    </source>
</evidence>
<gene>
    <name evidence="15" type="ORF">ACFPEL_06795</name>
</gene>
<name>A0ABV9RD42_9PSEU</name>
<dbReference type="PANTHER" id="PTHR31650:SF1">
    <property type="entry name" value="WAX ESTER SYNTHASE_DIACYLGLYCEROL ACYLTRANSFERASE 4-RELATED"/>
    <property type="match status" value="1"/>
</dbReference>
<evidence type="ECO:0000256" key="4">
    <source>
        <dbReference type="ARBA" id="ARBA00013244"/>
    </source>
</evidence>
<comment type="catalytic activity">
    <reaction evidence="10 11">
        <text>an acyl-CoA + a 1,2-diacyl-sn-glycerol = a triacyl-sn-glycerol + CoA</text>
        <dbReference type="Rhea" id="RHEA:10868"/>
        <dbReference type="ChEBI" id="CHEBI:17815"/>
        <dbReference type="ChEBI" id="CHEBI:57287"/>
        <dbReference type="ChEBI" id="CHEBI:58342"/>
        <dbReference type="ChEBI" id="CHEBI:64615"/>
        <dbReference type="EC" id="2.3.1.20"/>
    </reaction>
</comment>
<reference evidence="16" key="1">
    <citation type="journal article" date="2019" name="Int. J. Syst. Evol. Microbiol.">
        <title>The Global Catalogue of Microorganisms (GCM) 10K type strain sequencing project: providing services to taxonomists for standard genome sequencing and annotation.</title>
        <authorList>
            <consortium name="The Broad Institute Genomics Platform"/>
            <consortium name="The Broad Institute Genome Sequencing Center for Infectious Disease"/>
            <person name="Wu L."/>
            <person name="Ma J."/>
        </authorList>
    </citation>
    <scope>NUCLEOTIDE SEQUENCE [LARGE SCALE GENOMIC DNA]</scope>
    <source>
        <strain evidence="16">CCUG 50347</strain>
    </source>
</reference>
<feature type="region of interest" description="Disordered" evidence="12">
    <location>
        <begin position="1"/>
        <end position="22"/>
    </location>
</feature>
<keyword evidence="7 11" id="KW-0319">Glycerol metabolism</keyword>
<evidence type="ECO:0000259" key="14">
    <source>
        <dbReference type="Pfam" id="PF06974"/>
    </source>
</evidence>
<sequence>MTGRGATTSGEDRTGRPGLDWGTDPDLSPFEIVMWRADVDRRLRSTMMAVEVLDAAPDWDRLVAALRWAVRMVPRLRDRVAAPLWGAGTPRWEPDPDFDLHRHARRIALPGPGSWTTLLETAEQIAMTPLDPRRPLWEAVLVEGLEGGRAALLIKFHHALGDGLGITQLLSGLHSRTRAHTEDKPWPPVPEVTATETVAGALARQAREDAVAAGSALGSLARSAGRGLGDLVRRPATSTRAAVGWLASARRVLSPPEAPPLPLLATRNGSWRFRTLDVELADLRSAAKAVDGSLNDAYLAALLGAFRRYHGEMGRPIGQATTMPVSVPVSVRRAADDAGGNRFAPGRLAAPVGIVAPDARMAAVSAAMRRVRAEPALESADILTPLLARLPGALVAELAGDMTPRNDLQASNVPGLREDVFLAGARIERIYPFAPLPGCAAMITLLTHGTTCCIGANLDAAAVREPDLFARCLADGFTEVLALGGGTATPIMRS</sequence>
<feature type="domain" description="O-acyltransferase WSD1 C-terminal" evidence="14">
    <location>
        <begin position="340"/>
        <end position="479"/>
    </location>
</feature>
<dbReference type="Gene3D" id="3.30.559.10">
    <property type="entry name" value="Chloramphenicol acetyltransferase-like domain"/>
    <property type="match status" value="1"/>
</dbReference>
<keyword evidence="9 11" id="KW-0012">Acyltransferase</keyword>
<dbReference type="InterPro" id="IPR023213">
    <property type="entry name" value="CAT-like_dom_sf"/>
</dbReference>
<dbReference type="InterPro" id="IPR009721">
    <property type="entry name" value="O-acyltransferase_WSD1_C"/>
</dbReference>
<dbReference type="SUPFAM" id="SSF52777">
    <property type="entry name" value="CoA-dependent acyltransferases"/>
    <property type="match status" value="1"/>
</dbReference>
<evidence type="ECO:0000256" key="3">
    <source>
        <dbReference type="ARBA" id="ARBA00009587"/>
    </source>
</evidence>
<dbReference type="PANTHER" id="PTHR31650">
    <property type="entry name" value="O-ACYLTRANSFERASE (WSD1-LIKE) FAMILY PROTEIN"/>
    <property type="match status" value="1"/>
</dbReference>
<evidence type="ECO:0000256" key="1">
    <source>
        <dbReference type="ARBA" id="ARBA00004771"/>
    </source>
</evidence>
<proteinExistence type="inferred from homology"/>
<dbReference type="InterPro" id="IPR004255">
    <property type="entry name" value="O-acyltransferase_WSD1_N"/>
</dbReference>